<keyword evidence="1" id="KW-0479">Metal-binding</keyword>
<dbReference type="STRING" id="331657.A0A4U0WU21"/>
<comment type="subcellular location">
    <subcellularLocation>
        <location evidence="1">Endoplasmic reticulum membrane</location>
        <topology evidence="1">Multi-pass membrane protein</topology>
    </subcellularLocation>
</comment>
<evidence type="ECO:0000313" key="4">
    <source>
        <dbReference type="EMBL" id="TKA66268.1"/>
    </source>
</evidence>
<comment type="caution">
    <text evidence="4">The sequence shown here is derived from an EMBL/GenBank/DDBJ whole genome shotgun (WGS) entry which is preliminary data.</text>
</comment>
<dbReference type="InterPro" id="IPR040115">
    <property type="entry name" value="Lnp"/>
</dbReference>
<keyword evidence="1" id="KW-0472">Membrane</keyword>
<dbReference type="OrthoDB" id="1725934at2759"/>
<dbReference type="GO" id="GO:0071788">
    <property type="term" value="P:endoplasmic reticulum tubular network maintenance"/>
    <property type="evidence" value="ECO:0007669"/>
    <property type="project" value="UniProtKB-UniRule"/>
</dbReference>
<keyword evidence="1" id="KW-1133">Transmembrane helix</keyword>
<comment type="function">
    <text evidence="1">Plays a role in determining ER morphology.</text>
</comment>
<dbReference type="InterPro" id="IPR019273">
    <property type="entry name" value="Lunapark_Znf"/>
</dbReference>
<feature type="transmembrane region" description="Helical" evidence="1">
    <location>
        <begin position="80"/>
        <end position="101"/>
    </location>
</feature>
<dbReference type="GO" id="GO:0008270">
    <property type="term" value="F:zinc ion binding"/>
    <property type="evidence" value="ECO:0007669"/>
    <property type="project" value="UniProtKB-KW"/>
</dbReference>
<feature type="region of interest" description="Disordered" evidence="2">
    <location>
        <begin position="315"/>
        <end position="390"/>
    </location>
</feature>
<feature type="compositionally biased region" description="Low complexity" evidence="2">
    <location>
        <begin position="141"/>
        <end position="168"/>
    </location>
</feature>
<proteinExistence type="inferred from homology"/>
<protein>
    <recommendedName>
        <fullName evidence="1">Endoplasmic reticulum junction formation protein lunapark</fullName>
    </recommendedName>
</protein>
<dbReference type="GO" id="GO:1903373">
    <property type="term" value="P:positive regulation of endoplasmic reticulum tubular network organization"/>
    <property type="evidence" value="ECO:0007669"/>
    <property type="project" value="UniProtKB-UniRule"/>
</dbReference>
<feature type="compositionally biased region" description="Polar residues" evidence="2">
    <location>
        <begin position="203"/>
        <end position="213"/>
    </location>
</feature>
<evidence type="ECO:0000259" key="3">
    <source>
        <dbReference type="Pfam" id="PF10058"/>
    </source>
</evidence>
<comment type="similarity">
    <text evidence="1">Belongs to the lunapark family.</text>
</comment>
<feature type="compositionally biased region" description="Acidic residues" evidence="2">
    <location>
        <begin position="362"/>
        <end position="371"/>
    </location>
</feature>
<keyword evidence="5" id="KW-1185">Reference proteome</keyword>
<dbReference type="Pfam" id="PF10058">
    <property type="entry name" value="Zn_ribbon_10"/>
    <property type="match status" value="1"/>
</dbReference>
<evidence type="ECO:0000256" key="1">
    <source>
        <dbReference type="RuleBase" id="RU367073"/>
    </source>
</evidence>
<dbReference type="EMBL" id="NAJN01001040">
    <property type="protein sequence ID" value="TKA66268.1"/>
    <property type="molecule type" value="Genomic_DNA"/>
</dbReference>
<dbReference type="PANTHER" id="PTHR22166">
    <property type="entry name" value="ENDOPLASMIC RETICULUM JUNCTION FORMATION PROTEIN LUNAPARK"/>
    <property type="match status" value="1"/>
</dbReference>
<name>A0A4U0WU21_9PEZI</name>
<evidence type="ECO:0000313" key="5">
    <source>
        <dbReference type="Proteomes" id="UP000308768"/>
    </source>
</evidence>
<organism evidence="4 5">
    <name type="scientific">Cryomyces minteri</name>
    <dbReference type="NCBI Taxonomy" id="331657"/>
    <lineage>
        <taxon>Eukaryota</taxon>
        <taxon>Fungi</taxon>
        <taxon>Dikarya</taxon>
        <taxon>Ascomycota</taxon>
        <taxon>Pezizomycotina</taxon>
        <taxon>Dothideomycetes</taxon>
        <taxon>Dothideomycetes incertae sedis</taxon>
        <taxon>Cryomyces</taxon>
    </lineage>
</organism>
<accession>A0A4U0WU21</accession>
<dbReference type="Proteomes" id="UP000308768">
    <property type="component" value="Unassembled WGS sequence"/>
</dbReference>
<sequence length="390" mass="42417">MVSFWPWKGDATSAASFEKILASLATKIAKTTAKNDGFRQRQRRYKVLWTLYTSFAYTVSAIILTLVTGWQKWGPVEYTAIAGGPLLIYAVRAALTAYYNYRIAGTQAHLDDLLKQREAAIEKLKAATKYNSTQQLLEKYGGSPQSAPKPAPSSGGKSRSSRGVSQGGRTNIAPPPTANIPQNKPLPATPQQPVFDSPPRRQMATTSLSSSAPQAEVTLSAEFAPNAYTAPPQYASESRFGQPRWYDRILDVLLGEDETQPKNRIVLICSNCKLVNGQAPPGAKSLADIGRWRCAGCKAMNGEENETHQIMEQISRQAGGRGSVVPQSSISDSGEDTNRGQQVKLEEVEDDDAQSSDRAMNDDEESEEEATSEPPSASTRSKAGRGKKRT</sequence>
<feature type="region of interest" description="Disordered" evidence="2">
    <location>
        <begin position="139"/>
        <end position="213"/>
    </location>
</feature>
<feature type="domain" description="Lunapark zinc ribbon" evidence="3">
    <location>
        <begin position="245"/>
        <end position="301"/>
    </location>
</feature>
<evidence type="ECO:0000256" key="2">
    <source>
        <dbReference type="SAM" id="MobiDB-lite"/>
    </source>
</evidence>
<keyword evidence="1" id="KW-0256">Endoplasmic reticulum</keyword>
<feature type="transmembrane region" description="Helical" evidence="1">
    <location>
        <begin position="47"/>
        <end position="68"/>
    </location>
</feature>
<keyword evidence="1" id="KW-0862">Zinc</keyword>
<keyword evidence="1" id="KW-0812">Transmembrane</keyword>
<comment type="domain">
    <text evidence="1">The C4-type zinc finger motif is necessary both for its ER three-way tubular junction localization and formation.</text>
</comment>
<dbReference type="AlphaFoldDB" id="A0A4U0WU21"/>
<dbReference type="PANTHER" id="PTHR22166:SF12">
    <property type="entry name" value="ENDOPLASMIC RETICULUM JUNCTION FORMATION PROTEIN LUNAPARK"/>
    <property type="match status" value="1"/>
</dbReference>
<gene>
    <name evidence="4" type="ORF">B0A49_07540</name>
</gene>
<keyword evidence="1" id="KW-0863">Zinc-finger</keyword>
<reference evidence="4 5" key="1">
    <citation type="submission" date="2017-03" db="EMBL/GenBank/DDBJ databases">
        <title>Genomes of endolithic fungi from Antarctica.</title>
        <authorList>
            <person name="Coleine C."/>
            <person name="Masonjones S."/>
            <person name="Stajich J.E."/>
        </authorList>
    </citation>
    <scope>NUCLEOTIDE SEQUENCE [LARGE SCALE GENOMIC DNA]</scope>
    <source>
        <strain evidence="4 5">CCFEE 5187</strain>
    </source>
</reference>
<dbReference type="GO" id="GO:0098826">
    <property type="term" value="C:endoplasmic reticulum tubular network membrane"/>
    <property type="evidence" value="ECO:0007669"/>
    <property type="project" value="UniProtKB-UniRule"/>
</dbReference>